<evidence type="ECO:0000256" key="4">
    <source>
        <dbReference type="ARBA" id="ARBA00023136"/>
    </source>
</evidence>
<evidence type="ECO:0000256" key="1">
    <source>
        <dbReference type="ARBA" id="ARBA00004141"/>
    </source>
</evidence>
<feature type="transmembrane region" description="Helical" evidence="5">
    <location>
        <begin position="204"/>
        <end position="227"/>
    </location>
</feature>
<evidence type="ECO:0000259" key="6">
    <source>
        <dbReference type="Pfam" id="PF00361"/>
    </source>
</evidence>
<dbReference type="Pfam" id="PF00361">
    <property type="entry name" value="Proton_antipo_M"/>
    <property type="match status" value="1"/>
</dbReference>
<dbReference type="Gene3D" id="1.20.5.2700">
    <property type="match status" value="1"/>
</dbReference>
<dbReference type="Pfam" id="PF00662">
    <property type="entry name" value="Proton_antipo_N"/>
    <property type="match status" value="1"/>
</dbReference>
<feature type="transmembrane region" description="Helical" evidence="5">
    <location>
        <begin position="352"/>
        <end position="371"/>
    </location>
</feature>
<feature type="domain" description="NADH-Ubiquinone oxidoreductase (complex I) chain 5 N-terminal" evidence="7">
    <location>
        <begin position="91"/>
        <end position="141"/>
    </location>
</feature>
<feature type="domain" description="NADH:quinone oxidoreductase/Mrp antiporter transmembrane" evidence="6">
    <location>
        <begin position="157"/>
        <end position="455"/>
    </location>
</feature>
<feature type="transmembrane region" description="Helical" evidence="5">
    <location>
        <begin position="670"/>
        <end position="695"/>
    </location>
</feature>
<dbReference type="PANTHER" id="PTHR42829:SF2">
    <property type="entry name" value="NADH-UBIQUINONE OXIDOREDUCTASE CHAIN 5"/>
    <property type="match status" value="1"/>
</dbReference>
<dbReference type="KEGG" id="iis:EYM_02170"/>
<feature type="transmembrane region" description="Helical" evidence="5">
    <location>
        <begin position="279"/>
        <end position="300"/>
    </location>
</feature>
<dbReference type="PRINTS" id="PR01434">
    <property type="entry name" value="NADHDHGNASE5"/>
</dbReference>
<feature type="transmembrane region" description="Helical" evidence="5">
    <location>
        <begin position="100"/>
        <end position="128"/>
    </location>
</feature>
<dbReference type="RefSeq" id="WP_075049459.1">
    <property type="nucleotide sequence ID" value="NZ_CP006867.1"/>
</dbReference>
<evidence type="ECO:0000256" key="2">
    <source>
        <dbReference type="ARBA" id="ARBA00022692"/>
    </source>
</evidence>
<evidence type="ECO:0008006" key="10">
    <source>
        <dbReference type="Google" id="ProtNLM"/>
    </source>
</evidence>
<reference evidence="8 9" key="1">
    <citation type="submission" date="2013-11" db="EMBL/GenBank/DDBJ databases">
        <title>Comparative genomics of Ignicoccus.</title>
        <authorList>
            <person name="Podar M."/>
        </authorList>
    </citation>
    <scope>NUCLEOTIDE SEQUENCE [LARGE SCALE GENOMIC DNA]</scope>
    <source>
        <strain evidence="8 9">DSM 13165</strain>
    </source>
</reference>
<dbReference type="InterPro" id="IPR001750">
    <property type="entry name" value="ND/Mrp_TM"/>
</dbReference>
<feature type="transmembrane region" description="Helical" evidence="5">
    <location>
        <begin position="58"/>
        <end position="80"/>
    </location>
</feature>
<keyword evidence="2 5" id="KW-0812">Transmembrane</keyword>
<feature type="transmembrane region" description="Helical" evidence="5">
    <location>
        <begin position="164"/>
        <end position="183"/>
    </location>
</feature>
<dbReference type="Proteomes" id="UP000060778">
    <property type="component" value="Chromosome"/>
</dbReference>
<dbReference type="PATRIC" id="fig|940295.4.peg.424"/>
<organism evidence="8 9">
    <name type="scientific">Ignicoccus islandicus DSM 13165</name>
    <dbReference type="NCBI Taxonomy" id="940295"/>
    <lineage>
        <taxon>Archaea</taxon>
        <taxon>Thermoproteota</taxon>
        <taxon>Thermoprotei</taxon>
        <taxon>Desulfurococcales</taxon>
        <taxon>Desulfurococcaceae</taxon>
        <taxon>Ignicoccus</taxon>
    </lineage>
</organism>
<keyword evidence="3 5" id="KW-1133">Transmembrane helix</keyword>
<dbReference type="OrthoDB" id="371891at2157"/>
<evidence type="ECO:0000313" key="9">
    <source>
        <dbReference type="Proteomes" id="UP000060778"/>
    </source>
</evidence>
<keyword evidence="9" id="KW-1185">Reference proteome</keyword>
<dbReference type="NCBIfam" id="TIGR01974">
    <property type="entry name" value="NDH_I_L"/>
    <property type="match status" value="1"/>
</dbReference>
<dbReference type="EMBL" id="CP006867">
    <property type="protein sequence ID" value="ALU12293.1"/>
    <property type="molecule type" value="Genomic_DNA"/>
</dbReference>
<dbReference type="AlphaFoldDB" id="A0A0U3F417"/>
<dbReference type="InterPro" id="IPR003945">
    <property type="entry name" value="NU5C-like"/>
</dbReference>
<feature type="transmembrane region" description="Helical" evidence="5">
    <location>
        <begin position="456"/>
        <end position="480"/>
    </location>
</feature>
<evidence type="ECO:0000256" key="3">
    <source>
        <dbReference type="ARBA" id="ARBA00022989"/>
    </source>
</evidence>
<feature type="transmembrane region" description="Helical" evidence="5">
    <location>
        <begin position="12"/>
        <end position="37"/>
    </location>
</feature>
<dbReference type="GO" id="GO:0015990">
    <property type="term" value="P:electron transport coupled proton transport"/>
    <property type="evidence" value="ECO:0007669"/>
    <property type="project" value="TreeGrafter"/>
</dbReference>
<proteinExistence type="predicted"/>
<gene>
    <name evidence="8" type="ORF">EYM_02170</name>
</gene>
<feature type="transmembrane region" description="Helical" evidence="5">
    <location>
        <begin position="543"/>
        <end position="564"/>
    </location>
</feature>
<name>A0A0U3F417_9CREN</name>
<dbReference type="GO" id="GO:0042773">
    <property type="term" value="P:ATP synthesis coupled electron transport"/>
    <property type="evidence" value="ECO:0007669"/>
    <property type="project" value="InterPro"/>
</dbReference>
<dbReference type="PANTHER" id="PTHR42829">
    <property type="entry name" value="NADH-UBIQUINONE OXIDOREDUCTASE CHAIN 5"/>
    <property type="match status" value="1"/>
</dbReference>
<dbReference type="GeneID" id="30679837"/>
<feature type="transmembrane region" description="Helical" evidence="5">
    <location>
        <begin position="239"/>
        <end position="258"/>
    </location>
</feature>
<keyword evidence="4 5" id="KW-0472">Membrane</keyword>
<dbReference type="GO" id="GO:0016020">
    <property type="term" value="C:membrane"/>
    <property type="evidence" value="ECO:0007669"/>
    <property type="project" value="UniProtKB-SubCell"/>
</dbReference>
<protein>
    <recommendedName>
        <fullName evidence="10">NADH-quinone oxidoreductase subunit L</fullName>
    </recommendedName>
</protein>
<dbReference type="InterPro" id="IPR001516">
    <property type="entry name" value="Proton_antipo_N"/>
</dbReference>
<comment type="subcellular location">
    <subcellularLocation>
        <location evidence="1">Membrane</location>
        <topology evidence="1">Multi-pass membrane protein</topology>
    </subcellularLocation>
</comment>
<dbReference type="GO" id="GO:0003954">
    <property type="term" value="F:NADH dehydrogenase activity"/>
    <property type="evidence" value="ECO:0007669"/>
    <property type="project" value="TreeGrafter"/>
</dbReference>
<feature type="transmembrane region" description="Helical" evidence="5">
    <location>
        <begin position="415"/>
        <end position="436"/>
    </location>
</feature>
<feature type="transmembrane region" description="Helical" evidence="5">
    <location>
        <begin position="501"/>
        <end position="523"/>
    </location>
</feature>
<evidence type="ECO:0000313" key="8">
    <source>
        <dbReference type="EMBL" id="ALU12293.1"/>
    </source>
</evidence>
<accession>A0A0U3F417</accession>
<sequence>METITHSPVPWWVPPVAIVPIALPLLLSIVVLLTPLYKNRIKRVKPSWAGEREDWWEWSLGVLGAGITLLAAIALAAVGIGNELEVKYYPWYPVGHHENYFSLLIDTISSIMALVVAIITFLDLVYSWEYMEGARGPHRYYSEMLLFLASMEGIVLSSNLILILLFWELVGAASFLLISYYWYHPKVGPNAVRAGRKAILVTRTADVFFLAGVGALIALAGTGNVLQISHSIELTHQKLFGAVALTAILVGVSIGALGKSAQMPFHPWLSDAMEGPTTVSAVLHSATMVAAGAYLIARLFPLYESYVIYNLSLMDAIALIGAITAFVAGLFGSAARDIKKVIAFSTMSQLGYMFAALGLGSLLAGAAHLYIHAFFKALLFLGAGAVIHALEHVLHDPYESRDMFNMGGLWKYMKVTFFTTLIALLSLVGIPPFAGWWSKELIIESSLHSPVPHSTIVGILLTVAAGLTGFYSGRLLYLTFFGNERWKEGHPEASVHDAGPAMRFALVSLAAIVLVSGPIIVYTLEEALHYHAHAHGEKVELPLGNVALTLAILGFLTPIAYYSLYGIVKNKLIYYIWYPLYKELWFHELYHGVANFWIRVVAKITDLVERAYTNFLVNTAFVIGRFYAWSWAVSVRLADEDLWDEKVIDGLARAAVRIGRALWRLQSGDINLYLVLSVAGLALVIVITLILTIGVGW</sequence>
<evidence type="ECO:0000259" key="7">
    <source>
        <dbReference type="Pfam" id="PF00662"/>
    </source>
</evidence>
<dbReference type="STRING" id="940295.EYM_02170"/>
<dbReference type="GO" id="GO:0008137">
    <property type="term" value="F:NADH dehydrogenase (ubiquinone) activity"/>
    <property type="evidence" value="ECO:0007669"/>
    <property type="project" value="InterPro"/>
</dbReference>
<feature type="transmembrane region" description="Helical" evidence="5">
    <location>
        <begin position="306"/>
        <end position="331"/>
    </location>
</feature>
<dbReference type="InterPro" id="IPR018393">
    <property type="entry name" value="NADHpl_OxRdtase_5_subgr"/>
</dbReference>
<evidence type="ECO:0000256" key="5">
    <source>
        <dbReference type="SAM" id="Phobius"/>
    </source>
</evidence>